<dbReference type="Pfam" id="PF04954">
    <property type="entry name" value="SIP"/>
    <property type="match status" value="1"/>
</dbReference>
<dbReference type="Gene3D" id="3.40.50.80">
    <property type="entry name" value="Nucleotide-binding domain of ferredoxin-NADP reductase (FNR) module"/>
    <property type="match status" value="1"/>
</dbReference>
<dbReference type="InterPro" id="IPR039261">
    <property type="entry name" value="FNR_nucleotide-bd"/>
</dbReference>
<dbReference type="Gene3D" id="2.40.30.10">
    <property type="entry name" value="Translation factors"/>
    <property type="match status" value="1"/>
</dbReference>
<dbReference type="SUPFAM" id="SSF63380">
    <property type="entry name" value="Riboflavin synthase domain-like"/>
    <property type="match status" value="1"/>
</dbReference>
<dbReference type="GO" id="GO:0016491">
    <property type="term" value="F:oxidoreductase activity"/>
    <property type="evidence" value="ECO:0007669"/>
    <property type="project" value="InterPro"/>
</dbReference>
<proteinExistence type="predicted"/>
<dbReference type="PROSITE" id="PS51384">
    <property type="entry name" value="FAD_FR"/>
    <property type="match status" value="1"/>
</dbReference>
<accession>A0A939SBL9</accession>
<dbReference type="InterPro" id="IPR039374">
    <property type="entry name" value="SIP_fam"/>
</dbReference>
<dbReference type="PANTHER" id="PTHR30157">
    <property type="entry name" value="FERRIC REDUCTASE, NADPH-DEPENDENT"/>
    <property type="match status" value="1"/>
</dbReference>
<evidence type="ECO:0000313" key="2">
    <source>
        <dbReference type="EMBL" id="MBO1901570.1"/>
    </source>
</evidence>
<gene>
    <name evidence="2" type="ORF">J4H92_06350</name>
</gene>
<evidence type="ECO:0000259" key="1">
    <source>
        <dbReference type="PROSITE" id="PS51384"/>
    </source>
</evidence>
<dbReference type="PANTHER" id="PTHR30157:SF0">
    <property type="entry name" value="NADPH-DEPENDENT FERRIC-CHELATE REDUCTASE"/>
    <property type="match status" value="1"/>
</dbReference>
<dbReference type="InterPro" id="IPR013113">
    <property type="entry name" value="SIP_FAD-bd"/>
</dbReference>
<feature type="domain" description="FAD-binding FR-type" evidence="1">
    <location>
        <begin position="14"/>
        <end position="144"/>
    </location>
</feature>
<protein>
    <submittedName>
        <fullName evidence="2">Siderophore-interacting protein</fullName>
    </submittedName>
</protein>
<reference evidence="2" key="1">
    <citation type="submission" date="2021-03" db="EMBL/GenBank/DDBJ databases">
        <title>Leucobacter chromiisoli sp. nov., isolated from chromium-containing soil of chemical plant.</title>
        <authorList>
            <person name="Xu Z."/>
        </authorList>
    </citation>
    <scope>NUCLEOTIDE SEQUENCE</scope>
    <source>
        <strain evidence="2">S27</strain>
    </source>
</reference>
<keyword evidence="3" id="KW-1185">Reference proteome</keyword>
<comment type="caution">
    <text evidence="2">The sequence shown here is derived from an EMBL/GenBank/DDBJ whole genome shotgun (WGS) entry which is preliminary data.</text>
</comment>
<dbReference type="InterPro" id="IPR017927">
    <property type="entry name" value="FAD-bd_FR_type"/>
</dbReference>
<dbReference type="CDD" id="cd06193">
    <property type="entry name" value="siderophore_interacting"/>
    <property type="match status" value="1"/>
</dbReference>
<evidence type="ECO:0000313" key="3">
    <source>
        <dbReference type="Proteomes" id="UP000664382"/>
    </source>
</evidence>
<dbReference type="InterPro" id="IPR007037">
    <property type="entry name" value="SIP_rossman_dom"/>
</dbReference>
<name>A0A939SBL9_9MICO</name>
<dbReference type="Proteomes" id="UP000664382">
    <property type="component" value="Unassembled WGS sequence"/>
</dbReference>
<organism evidence="2 3">
    <name type="scientific">Leucobacter weissii</name>
    <dbReference type="NCBI Taxonomy" id="1983706"/>
    <lineage>
        <taxon>Bacteria</taxon>
        <taxon>Bacillati</taxon>
        <taxon>Actinomycetota</taxon>
        <taxon>Actinomycetes</taxon>
        <taxon>Micrococcales</taxon>
        <taxon>Microbacteriaceae</taxon>
        <taxon>Leucobacter</taxon>
    </lineage>
</organism>
<dbReference type="Pfam" id="PF08021">
    <property type="entry name" value="FAD_binding_9"/>
    <property type="match status" value="1"/>
</dbReference>
<sequence>MSEGFARERVMHELRVRRLRVLRNTRIAPGFTRVTLGGEDLEDFVTLAPGDHVKVIFPDPVTRELALPEPGARGLRGDDAIVRDYTPYSFRRDAASGPELDIDFVLHGSGSSEGDGGPASAWAARAQPGDEVGIGGPRGSLLPPRDLDSAVIVADESALPAAARWLDELSDVPVTGLFGVADPGTADYLVGRAGPEHDLRWFSGDDREARVETALRELDIDEGTFLFLAGEATALIPLRRYLRRELGLSKDQAQVDGYWKRGTVALDHHAPLDPADPED</sequence>
<dbReference type="RefSeq" id="WP_208097300.1">
    <property type="nucleotide sequence ID" value="NZ_JAGDYM010000007.1"/>
</dbReference>
<dbReference type="InterPro" id="IPR017938">
    <property type="entry name" value="Riboflavin_synthase-like_b-brl"/>
</dbReference>
<dbReference type="AlphaFoldDB" id="A0A939SBL9"/>
<dbReference type="EMBL" id="JAGDYM010000007">
    <property type="protein sequence ID" value="MBO1901570.1"/>
    <property type="molecule type" value="Genomic_DNA"/>
</dbReference>